<dbReference type="AlphaFoldDB" id="A0A1X7L3W9"/>
<keyword evidence="2" id="KW-0560">Oxidoreductase</keyword>
<dbReference type="Pfam" id="PF02627">
    <property type="entry name" value="CMD"/>
    <property type="match status" value="1"/>
</dbReference>
<feature type="domain" description="Carboxymuconolactone decarboxylase-like" evidence="1">
    <location>
        <begin position="43"/>
        <end position="84"/>
    </location>
</feature>
<dbReference type="RefSeq" id="WP_085500489.1">
    <property type="nucleotide sequence ID" value="NZ_FXAO01000009.1"/>
</dbReference>
<dbReference type="OrthoDB" id="9808310at2"/>
<keyword evidence="3" id="KW-1185">Reference proteome</keyword>
<dbReference type="GO" id="GO:0051920">
    <property type="term" value="F:peroxiredoxin activity"/>
    <property type="evidence" value="ECO:0007669"/>
    <property type="project" value="InterPro"/>
</dbReference>
<name>A0A1X7L3W9_9FLAO</name>
<dbReference type="Gene3D" id="1.20.1290.10">
    <property type="entry name" value="AhpD-like"/>
    <property type="match status" value="1"/>
</dbReference>
<protein>
    <submittedName>
        <fullName evidence="2">Uncharacterized peroxidase-related enzyme</fullName>
    </submittedName>
</protein>
<keyword evidence="2" id="KW-0575">Peroxidase</keyword>
<evidence type="ECO:0000313" key="2">
    <source>
        <dbReference type="EMBL" id="SMG48317.1"/>
    </source>
</evidence>
<dbReference type="InterPro" id="IPR003779">
    <property type="entry name" value="CMD-like"/>
</dbReference>
<sequence length="182" mass="19161">MTRLKALDPQEATGRSKELFDGIQAKLGMVPNMMRTMGNSSAVLEGYLNLSDALGKGILGSKLGELIALTVAEANSCNYCLSAHSFIGEKLVKIDTDSLHLAREGKSNDPKIAAALTFAKSLVLKGGIVSNSDVEAVKSAGYSEGAIGEIVAHVALNVLTNYFNNTADTEIDFPVVSTANIQ</sequence>
<dbReference type="InterPro" id="IPR029032">
    <property type="entry name" value="AhpD-like"/>
</dbReference>
<evidence type="ECO:0000259" key="1">
    <source>
        <dbReference type="Pfam" id="PF02627"/>
    </source>
</evidence>
<gene>
    <name evidence="2" type="ORF">SAMN03080602_03737</name>
</gene>
<reference evidence="3" key="1">
    <citation type="submission" date="2017-04" db="EMBL/GenBank/DDBJ databases">
        <authorList>
            <person name="Varghese N."/>
            <person name="Submissions S."/>
        </authorList>
    </citation>
    <scope>NUCLEOTIDE SEQUENCE [LARGE SCALE GENOMIC DNA]</scope>
    <source>
        <strain evidence="3">DSM 19835</strain>
    </source>
</reference>
<dbReference type="SUPFAM" id="SSF69118">
    <property type="entry name" value="AhpD-like"/>
    <property type="match status" value="1"/>
</dbReference>
<dbReference type="InterPro" id="IPR004675">
    <property type="entry name" value="AhpD_core"/>
</dbReference>
<dbReference type="PANTHER" id="PTHR35446:SF3">
    <property type="entry name" value="CMD DOMAIN-CONTAINING PROTEIN"/>
    <property type="match status" value="1"/>
</dbReference>
<dbReference type="EMBL" id="FXAO01000009">
    <property type="protein sequence ID" value="SMG48317.1"/>
    <property type="molecule type" value="Genomic_DNA"/>
</dbReference>
<dbReference type="STRING" id="188872.SAMN03080602_03737"/>
<organism evidence="2 3">
    <name type="scientific">Arenibacter troitsensis</name>
    <dbReference type="NCBI Taxonomy" id="188872"/>
    <lineage>
        <taxon>Bacteria</taxon>
        <taxon>Pseudomonadati</taxon>
        <taxon>Bacteroidota</taxon>
        <taxon>Flavobacteriia</taxon>
        <taxon>Flavobacteriales</taxon>
        <taxon>Flavobacteriaceae</taxon>
        <taxon>Arenibacter</taxon>
    </lineage>
</organism>
<proteinExistence type="predicted"/>
<evidence type="ECO:0000313" key="3">
    <source>
        <dbReference type="Proteomes" id="UP000193420"/>
    </source>
</evidence>
<dbReference type="Proteomes" id="UP000193420">
    <property type="component" value="Unassembled WGS sequence"/>
</dbReference>
<accession>A0A1X7L3W9</accession>
<dbReference type="PANTHER" id="PTHR35446">
    <property type="entry name" value="SI:CH211-175M2.5"/>
    <property type="match status" value="1"/>
</dbReference>
<dbReference type="NCBIfam" id="TIGR00778">
    <property type="entry name" value="ahpD_dom"/>
    <property type="match status" value="1"/>
</dbReference>